<comment type="caution">
    <text evidence="1">The sequence shown here is derived from an EMBL/GenBank/DDBJ whole genome shotgun (WGS) entry which is preliminary data.</text>
</comment>
<name>A0AAU9IED5_9CILI</name>
<dbReference type="EMBL" id="CAJZBQ010000001">
    <property type="protein sequence ID" value="CAG9310089.1"/>
    <property type="molecule type" value="Genomic_DNA"/>
</dbReference>
<sequence length="141" mass="16412">MNLDYIVGNDPKHIKRLDELGCDLDALFFSSKDFFSVLDDLKLSMRDSTEFFMRLKYINDIAKGNVLPANIRIFENNRILPTRLLIQNYDNGKKISFRVIPGQGSLEKGNVLYQCEACADERGIKRRDSRNHLYLRHKNLT</sequence>
<organism evidence="1 2">
    <name type="scientific">Blepharisma stoltei</name>
    <dbReference type="NCBI Taxonomy" id="1481888"/>
    <lineage>
        <taxon>Eukaryota</taxon>
        <taxon>Sar</taxon>
        <taxon>Alveolata</taxon>
        <taxon>Ciliophora</taxon>
        <taxon>Postciliodesmatophora</taxon>
        <taxon>Heterotrichea</taxon>
        <taxon>Heterotrichida</taxon>
        <taxon>Blepharismidae</taxon>
        <taxon>Blepharisma</taxon>
    </lineage>
</organism>
<proteinExistence type="predicted"/>
<protein>
    <submittedName>
        <fullName evidence="1">Uncharacterized protein</fullName>
    </submittedName>
</protein>
<keyword evidence="2" id="KW-1185">Reference proteome</keyword>
<dbReference type="Proteomes" id="UP001162131">
    <property type="component" value="Unassembled WGS sequence"/>
</dbReference>
<reference evidence="1" key="1">
    <citation type="submission" date="2021-09" db="EMBL/GenBank/DDBJ databases">
        <authorList>
            <consortium name="AG Swart"/>
            <person name="Singh M."/>
            <person name="Singh A."/>
            <person name="Seah K."/>
            <person name="Emmerich C."/>
        </authorList>
    </citation>
    <scope>NUCLEOTIDE SEQUENCE</scope>
    <source>
        <strain evidence="1">ATCC30299</strain>
    </source>
</reference>
<evidence type="ECO:0000313" key="2">
    <source>
        <dbReference type="Proteomes" id="UP001162131"/>
    </source>
</evidence>
<accession>A0AAU9IED5</accession>
<dbReference type="AlphaFoldDB" id="A0AAU9IED5"/>
<gene>
    <name evidence="1" type="ORF">BSTOLATCC_MIC299</name>
</gene>
<evidence type="ECO:0000313" key="1">
    <source>
        <dbReference type="EMBL" id="CAG9310089.1"/>
    </source>
</evidence>